<comment type="caution">
    <text evidence="1">The sequence shown here is derived from an EMBL/GenBank/DDBJ whole genome shotgun (WGS) entry which is preliminary data.</text>
</comment>
<dbReference type="EMBL" id="LSRX01008772">
    <property type="protein sequence ID" value="OLP43847.1"/>
    <property type="molecule type" value="Genomic_DNA"/>
</dbReference>
<dbReference type="Proteomes" id="UP000186817">
    <property type="component" value="Unassembled WGS sequence"/>
</dbReference>
<reference evidence="1 2" key="1">
    <citation type="submission" date="2016-02" db="EMBL/GenBank/DDBJ databases">
        <title>Genome analysis of coral dinoflagellate symbionts highlights evolutionary adaptations to a symbiotic lifestyle.</title>
        <authorList>
            <person name="Aranda M."/>
            <person name="Li Y."/>
            <person name="Liew Y.J."/>
            <person name="Baumgarten S."/>
            <person name="Simakov O."/>
            <person name="Wilson M."/>
            <person name="Piel J."/>
            <person name="Ashoor H."/>
            <person name="Bougouffa S."/>
            <person name="Bajic V.B."/>
            <person name="Ryu T."/>
            <person name="Ravasi T."/>
            <person name="Bayer T."/>
            <person name="Micklem G."/>
            <person name="Kim H."/>
            <person name="Bhak J."/>
            <person name="Lajeunesse T.C."/>
            <person name="Voolstra C.R."/>
        </authorList>
    </citation>
    <scope>NUCLEOTIDE SEQUENCE [LARGE SCALE GENOMIC DNA]</scope>
    <source>
        <strain evidence="1 2">CCMP2467</strain>
    </source>
</reference>
<proteinExistence type="predicted"/>
<evidence type="ECO:0000313" key="2">
    <source>
        <dbReference type="Proteomes" id="UP000186817"/>
    </source>
</evidence>
<protein>
    <submittedName>
        <fullName evidence="1">Uncharacterized protein</fullName>
    </submittedName>
</protein>
<accession>A0A1Q8ZQ03</accession>
<keyword evidence="2" id="KW-1185">Reference proteome</keyword>
<dbReference type="OrthoDB" id="10271966at2759"/>
<name>A0A1Q8ZQ03_SYMMI</name>
<sequence length="192" mass="20685">MSGKRRQEEPGNEGAGDVPDSLPANRVHMPEPVLKRLKSRGLLSDDFGYDTCKLIGKPVEILLKDARSHDSALAGMHVLAEELSQPGAQRTKLLDVGRLPQNSPSTSLPHVASTSQFLVGSSPGDGKFTLRWLLTEETLAAFGWADQSTKFNNISTSFLTEKTRGMLLANCTTAPTFIAVFVACLAACNSNK</sequence>
<gene>
    <name evidence="1" type="ORF">AK812_SmicGene48758</name>
</gene>
<dbReference type="AlphaFoldDB" id="A0A1Q8ZQ03"/>
<organism evidence="1 2">
    <name type="scientific">Symbiodinium microadriaticum</name>
    <name type="common">Dinoflagellate</name>
    <name type="synonym">Zooxanthella microadriatica</name>
    <dbReference type="NCBI Taxonomy" id="2951"/>
    <lineage>
        <taxon>Eukaryota</taxon>
        <taxon>Sar</taxon>
        <taxon>Alveolata</taxon>
        <taxon>Dinophyceae</taxon>
        <taxon>Suessiales</taxon>
        <taxon>Symbiodiniaceae</taxon>
        <taxon>Symbiodinium</taxon>
    </lineage>
</organism>
<evidence type="ECO:0000313" key="1">
    <source>
        <dbReference type="EMBL" id="OLP43847.1"/>
    </source>
</evidence>